<sequence length="154" mass="16802">MSPVNPQEDPAWTAAVERLHALATRVSWDVARPSPGRVELSDGAGHRMSITWYDEDTARVESGELLSTLVPLSSDRPSGDDLIDHVTAIARGRAAEGVVLTTDSAAWASVVTIVEGTDHLWRSGELTRGTPVLWRRMTPWTPVTRPSKPEEQPA</sequence>
<reference evidence="1 2" key="1">
    <citation type="submission" date="2020-04" db="EMBL/GenBank/DDBJ databases">
        <title>MicrobeNet Type strains.</title>
        <authorList>
            <person name="Nicholson A.C."/>
        </authorList>
    </citation>
    <scope>NUCLEOTIDE SEQUENCE [LARGE SCALE GENOMIC DNA]</scope>
    <source>
        <strain evidence="1 2">ATCC BAA-789</strain>
    </source>
</reference>
<accession>A0A9X5FF70</accession>
<gene>
    <name evidence="1" type="ORF">HF995_06410</name>
</gene>
<dbReference type="EMBL" id="JAAXOW010000001">
    <property type="protein sequence ID" value="NKX92911.1"/>
    <property type="molecule type" value="Genomic_DNA"/>
</dbReference>
<organism evidence="1 2">
    <name type="scientific">Sanguibacter hominis ATCC BAA-789</name>
    <dbReference type="NCBI Taxonomy" id="1312740"/>
    <lineage>
        <taxon>Bacteria</taxon>
        <taxon>Bacillati</taxon>
        <taxon>Actinomycetota</taxon>
        <taxon>Actinomycetes</taxon>
        <taxon>Micrococcales</taxon>
        <taxon>Sanguibacteraceae</taxon>
        <taxon>Sanguibacter</taxon>
    </lineage>
</organism>
<name>A0A9X5FF70_9MICO</name>
<keyword evidence="2" id="KW-1185">Reference proteome</keyword>
<dbReference type="RefSeq" id="WP_168446893.1">
    <property type="nucleotide sequence ID" value="NZ_JAAXOW010000001.1"/>
</dbReference>
<protein>
    <submittedName>
        <fullName evidence="1">Uncharacterized protein</fullName>
    </submittedName>
</protein>
<comment type="caution">
    <text evidence="1">The sequence shown here is derived from an EMBL/GenBank/DDBJ whole genome shotgun (WGS) entry which is preliminary data.</text>
</comment>
<proteinExistence type="predicted"/>
<evidence type="ECO:0000313" key="1">
    <source>
        <dbReference type="EMBL" id="NKX92911.1"/>
    </source>
</evidence>
<evidence type="ECO:0000313" key="2">
    <source>
        <dbReference type="Proteomes" id="UP000774283"/>
    </source>
</evidence>
<dbReference type="AlphaFoldDB" id="A0A9X5FF70"/>
<dbReference type="Proteomes" id="UP000774283">
    <property type="component" value="Unassembled WGS sequence"/>
</dbReference>